<evidence type="ECO:0000256" key="8">
    <source>
        <dbReference type="ARBA" id="ARBA00023125"/>
    </source>
</evidence>
<dbReference type="InterPro" id="IPR000380">
    <property type="entry name" value="Topo_IA"/>
</dbReference>
<dbReference type="PRINTS" id="PR00417">
    <property type="entry name" value="PRTPISMRASEI"/>
</dbReference>
<feature type="site" description="Interaction with DNA" evidence="10">
    <location>
        <position position="31"/>
    </location>
</feature>
<keyword evidence="9 10" id="KW-0413">Isomerase</keyword>
<dbReference type="InterPro" id="IPR034149">
    <property type="entry name" value="TOPRIM_TopoI"/>
</dbReference>
<dbReference type="GO" id="GO:0003677">
    <property type="term" value="F:DNA binding"/>
    <property type="evidence" value="ECO:0007669"/>
    <property type="project" value="UniProtKB-KW"/>
</dbReference>
<dbReference type="GO" id="GO:0008270">
    <property type="term" value="F:zinc ion binding"/>
    <property type="evidence" value="ECO:0007669"/>
    <property type="project" value="UniProtKB-KW"/>
</dbReference>
<dbReference type="GO" id="GO:0005694">
    <property type="term" value="C:chromosome"/>
    <property type="evidence" value="ECO:0007669"/>
    <property type="project" value="InterPro"/>
</dbReference>
<keyword evidence="3" id="KW-0479">Metal-binding</keyword>
<feature type="region of interest" description="Interaction with DNA" evidence="10">
    <location>
        <begin position="161"/>
        <end position="166"/>
    </location>
</feature>
<accession>A0A2M6WTM9</accession>
<organism evidence="13 14">
    <name type="scientific">Candidatus Falkowbacteria bacterium CG10_big_fil_rev_8_21_14_0_10_37_14</name>
    <dbReference type="NCBI Taxonomy" id="1974561"/>
    <lineage>
        <taxon>Bacteria</taxon>
        <taxon>Candidatus Falkowiibacteriota</taxon>
    </lineage>
</organism>
<evidence type="ECO:0000256" key="5">
    <source>
        <dbReference type="ARBA" id="ARBA00022833"/>
    </source>
</evidence>
<evidence type="ECO:0000259" key="12">
    <source>
        <dbReference type="PROSITE" id="PS52039"/>
    </source>
</evidence>
<dbReference type="InterPro" id="IPR013825">
    <property type="entry name" value="Topo_IA_cen_sub2"/>
</dbReference>
<dbReference type="PROSITE" id="PS50880">
    <property type="entry name" value="TOPRIM"/>
    <property type="match status" value="1"/>
</dbReference>
<dbReference type="Gene3D" id="2.70.20.10">
    <property type="entry name" value="Topoisomerase I, domain 3"/>
    <property type="match status" value="1"/>
</dbReference>
<dbReference type="Proteomes" id="UP000228533">
    <property type="component" value="Unassembled WGS sequence"/>
</dbReference>
<feature type="active site" description="O-(5'-phospho-DNA)-tyrosine intermediate" evidence="10">
    <location>
        <position position="290"/>
    </location>
</feature>
<dbReference type="EMBL" id="PFAM01000013">
    <property type="protein sequence ID" value="PIT96142.1"/>
    <property type="molecule type" value="Genomic_DNA"/>
</dbReference>
<dbReference type="Gene3D" id="1.10.460.10">
    <property type="entry name" value="Topoisomerase I, domain 2"/>
    <property type="match status" value="1"/>
</dbReference>
<keyword evidence="7 10" id="KW-0799">Topoisomerase</keyword>
<dbReference type="NCBIfam" id="TIGR01051">
    <property type="entry name" value="topA_bact"/>
    <property type="match status" value="1"/>
</dbReference>
<dbReference type="Pfam" id="PF01751">
    <property type="entry name" value="Toprim"/>
    <property type="match status" value="1"/>
</dbReference>
<dbReference type="EC" id="5.6.2.1" evidence="10"/>
<keyword evidence="6" id="KW-0460">Magnesium</keyword>
<dbReference type="InterPro" id="IPR013824">
    <property type="entry name" value="Topo_IA_cen_sub1"/>
</dbReference>
<evidence type="ECO:0000256" key="4">
    <source>
        <dbReference type="ARBA" id="ARBA00022771"/>
    </source>
</evidence>
<dbReference type="PANTHER" id="PTHR42785:SF1">
    <property type="entry name" value="DNA TOPOISOMERASE"/>
    <property type="match status" value="1"/>
</dbReference>
<dbReference type="InterPro" id="IPR023406">
    <property type="entry name" value="Topo_IA_AS"/>
</dbReference>
<evidence type="ECO:0000313" key="13">
    <source>
        <dbReference type="EMBL" id="PIT96142.1"/>
    </source>
</evidence>
<feature type="site" description="Interaction with DNA" evidence="10">
    <location>
        <position position="477"/>
    </location>
</feature>
<evidence type="ECO:0000256" key="9">
    <source>
        <dbReference type="ARBA" id="ARBA00023235"/>
    </source>
</evidence>
<dbReference type="SMART" id="SM00436">
    <property type="entry name" value="TOP1Bc"/>
    <property type="match status" value="1"/>
</dbReference>
<dbReference type="CDD" id="cd03363">
    <property type="entry name" value="TOPRIM_TopoIA_TopoI"/>
    <property type="match status" value="1"/>
</dbReference>
<dbReference type="InterPro" id="IPR013498">
    <property type="entry name" value="Topo_IA_Znf"/>
</dbReference>
<name>A0A2M6WTM9_9BACT</name>
<dbReference type="SUPFAM" id="SSF56712">
    <property type="entry name" value="Prokaryotic type I DNA topoisomerase"/>
    <property type="match status" value="1"/>
</dbReference>
<dbReference type="InterPro" id="IPR003601">
    <property type="entry name" value="Topo_IA_2"/>
</dbReference>
<feature type="site" description="Interaction with DNA" evidence="10">
    <location>
        <position position="153"/>
    </location>
</feature>
<dbReference type="InterPro" id="IPR006171">
    <property type="entry name" value="TOPRIM_dom"/>
</dbReference>
<dbReference type="HAMAP" id="MF_00952">
    <property type="entry name" value="Topoisom_1_prok"/>
    <property type="match status" value="1"/>
</dbReference>
<protein>
    <recommendedName>
        <fullName evidence="10">DNA topoisomerase 1</fullName>
        <ecNumber evidence="10">5.6.2.1</ecNumber>
    </recommendedName>
    <alternativeName>
        <fullName evidence="10">DNA topoisomerase I</fullName>
    </alternativeName>
</protein>
<dbReference type="GO" id="GO:0006265">
    <property type="term" value="P:DNA topological change"/>
    <property type="evidence" value="ECO:0007669"/>
    <property type="project" value="UniProtKB-UniRule"/>
</dbReference>
<dbReference type="InterPro" id="IPR028612">
    <property type="entry name" value="Topoisom_1_IA"/>
</dbReference>
<evidence type="ECO:0000256" key="7">
    <source>
        <dbReference type="ARBA" id="ARBA00023029"/>
    </source>
</evidence>
<evidence type="ECO:0000256" key="6">
    <source>
        <dbReference type="ARBA" id="ARBA00022842"/>
    </source>
</evidence>
<evidence type="ECO:0000313" key="14">
    <source>
        <dbReference type="Proteomes" id="UP000228533"/>
    </source>
</evidence>
<dbReference type="InterPro" id="IPR003602">
    <property type="entry name" value="Topo_IA_DNA-bd_dom"/>
</dbReference>
<feature type="site" description="Interaction with DNA" evidence="10">
    <location>
        <position position="137"/>
    </location>
</feature>
<dbReference type="PANTHER" id="PTHR42785">
    <property type="entry name" value="DNA TOPOISOMERASE, TYPE IA, CORE"/>
    <property type="match status" value="1"/>
</dbReference>
<feature type="site" description="Interaction with DNA" evidence="10">
    <location>
        <position position="138"/>
    </location>
</feature>
<sequence length="733" mass="82267">MKLVIVESPTKARTIAKFLGKDYKIESSFGHVRDLPTSTMGIDIENNFEPKYLIPPKARQHTSLLKAAAKQADEIILASDEDREGEAIAWHLAIILGIKPQNAKRIVFHEITKDALLHALENPRHLDKPLFDAQQARRVLDRLVGYELSPFLWKKVARGLSAGRVQSVALRLIVEREKEIKAFDPKEYWKVTAKLKKDNEFFLADLTSVDSNKLDKYALPNDATANNLVERLNKAEYTILEVDKKPGGKKAPTPFRTATLQQTANNHLSWSAKQTMMVAQKLYEKGFITYMRTDSQNLSDKFLTEASGYLRQTLGDKYCLPAPRVFKGKAKGAQEAHEAIRPTEVTSTPDSLVKKLDAREIRLYELIWSRSIASQMPDAITENTTVTINADNCLFTATGQILVFDGFLKIYKENLGDNELPKLLKNDKLTLDKLNAEQHFTKPPARYSDATLVKELEKNGVGRPSTYAPTIATLETRNYIIRNEDKRLQPTDIAIIVTDLLIKHFPEIVDMEFTAKMEKSFDKIAEDKLEWQPVIAKFYKPFHANLENKTKTLNKQDIMPEEKSNEKCDKCGSAMLIKIGRFGKFLACSNYPECKNTKPMDGDKPTPPKTAEMEALITKYATEVCDKCGAPMAVKIGRFGVFLACSSYPKCKNIKNIEGASPTNTPTGLKCPDCGGDIVAKKSRFGIFYGCSNYPTCKRAYWSKPTGEKCPKCGAFLVTDKKGVVVCSNKTCS</sequence>
<feature type="site" description="Interaction with DNA" evidence="10">
    <location>
        <position position="146"/>
    </location>
</feature>
<feature type="domain" description="Toprim" evidence="11">
    <location>
        <begin position="1"/>
        <end position="111"/>
    </location>
</feature>
<evidence type="ECO:0000259" key="11">
    <source>
        <dbReference type="PROSITE" id="PS50880"/>
    </source>
</evidence>
<evidence type="ECO:0000256" key="2">
    <source>
        <dbReference type="ARBA" id="ARBA00009446"/>
    </source>
</evidence>
<keyword evidence="5" id="KW-0862">Zinc</keyword>
<reference evidence="14" key="1">
    <citation type="submission" date="2017-09" db="EMBL/GenBank/DDBJ databases">
        <title>Depth-based differentiation of microbial function through sediment-hosted aquifers and enrichment of novel symbionts in the deep terrestrial subsurface.</title>
        <authorList>
            <person name="Probst A.J."/>
            <person name="Ladd B."/>
            <person name="Jarett J.K."/>
            <person name="Geller-Mcgrath D.E."/>
            <person name="Sieber C.M.K."/>
            <person name="Emerson J.B."/>
            <person name="Anantharaman K."/>
            <person name="Thomas B.C."/>
            <person name="Malmstrom R."/>
            <person name="Stieglmeier M."/>
            <person name="Klingl A."/>
            <person name="Woyke T."/>
            <person name="Ryan C.M."/>
            <person name="Banfield J.F."/>
        </authorList>
    </citation>
    <scope>NUCLEOTIDE SEQUENCE [LARGE SCALE GENOMIC DNA]</scope>
</reference>
<dbReference type="InterPro" id="IPR005733">
    <property type="entry name" value="TopoI_bac-type"/>
</dbReference>
<comment type="catalytic activity">
    <reaction evidence="1 10">
        <text>ATP-independent breakage of single-stranded DNA, followed by passage and rejoining.</text>
        <dbReference type="EC" id="5.6.2.1"/>
    </reaction>
</comment>
<dbReference type="AlphaFoldDB" id="A0A2M6WTM9"/>
<comment type="function">
    <text evidence="10">Releases the supercoiling and torsional tension of DNA, which is introduced during the DNA replication and transcription, by transiently cleaving and rejoining one strand of the DNA duplex. Introduces a single-strand break via transesterification at a target site in duplex DNA. The scissile phosphodiester is attacked by the catalytic tyrosine of the enzyme, resulting in the formation of a DNA-(5'-phosphotyrosyl)-enzyme intermediate and the expulsion of a 3'-OH DNA strand. The free DNA strand then undergoes passage around the unbroken strand, thus removing DNA supercoils. Finally, in the religation step, the DNA 3'-OH attacks the covalent intermediate to expel the active-site tyrosine and restore the DNA phosphodiester backbone.</text>
</comment>
<comment type="caution">
    <text evidence="13">The sequence shown here is derived from an EMBL/GenBank/DDBJ whole genome shotgun (WGS) entry which is preliminary data.</text>
</comment>
<dbReference type="SMART" id="SM00437">
    <property type="entry name" value="TOP1Ac"/>
    <property type="match status" value="1"/>
</dbReference>
<gene>
    <name evidence="10" type="primary">topA</name>
    <name evidence="13" type="ORF">COT94_02700</name>
</gene>
<dbReference type="CDD" id="cd00186">
    <property type="entry name" value="TOP1Ac"/>
    <property type="match status" value="1"/>
</dbReference>
<comment type="subunit">
    <text evidence="10">Monomer.</text>
</comment>
<dbReference type="Pfam" id="PF01396">
    <property type="entry name" value="Zn_ribbon_Top1"/>
    <property type="match status" value="4"/>
</dbReference>
<dbReference type="PROSITE" id="PS52039">
    <property type="entry name" value="TOPO_IA_2"/>
    <property type="match status" value="1"/>
</dbReference>
<evidence type="ECO:0000256" key="1">
    <source>
        <dbReference type="ARBA" id="ARBA00000213"/>
    </source>
</evidence>
<proteinExistence type="inferred from homology"/>
<evidence type="ECO:0000256" key="3">
    <source>
        <dbReference type="ARBA" id="ARBA00022723"/>
    </source>
</evidence>
<feature type="domain" description="Topo IA-type catalytic" evidence="12">
    <location>
        <begin position="127"/>
        <end position="546"/>
    </location>
</feature>
<comment type="similarity">
    <text evidence="2 10">Belongs to the type IA topoisomerase family.</text>
</comment>
<evidence type="ECO:0000256" key="10">
    <source>
        <dbReference type="HAMAP-Rule" id="MF_00952"/>
    </source>
</evidence>
<dbReference type="PROSITE" id="PS00396">
    <property type="entry name" value="TOPO_IA_1"/>
    <property type="match status" value="1"/>
</dbReference>
<dbReference type="Gene3D" id="3.40.50.140">
    <property type="match status" value="1"/>
</dbReference>
<dbReference type="InterPro" id="IPR023405">
    <property type="entry name" value="Topo_IA_core_domain"/>
</dbReference>
<dbReference type="InterPro" id="IPR013826">
    <property type="entry name" value="Topo_IA_cen_sub3"/>
</dbReference>
<dbReference type="Pfam" id="PF01131">
    <property type="entry name" value="Topoisom_bac"/>
    <property type="match status" value="1"/>
</dbReference>
<keyword evidence="4" id="KW-0863">Zinc-finger</keyword>
<dbReference type="Gene3D" id="1.10.290.10">
    <property type="entry name" value="Topoisomerase I, domain 4"/>
    <property type="match status" value="1"/>
</dbReference>
<dbReference type="InterPro" id="IPR013497">
    <property type="entry name" value="Topo_IA_cen"/>
</dbReference>
<keyword evidence="8 10" id="KW-0238">DNA-binding</keyword>
<dbReference type="Gene3D" id="3.30.65.10">
    <property type="entry name" value="Bacterial Topoisomerase I, domain 1"/>
    <property type="match status" value="3"/>
</dbReference>
<feature type="site" description="Interaction with DNA" evidence="10">
    <location>
        <position position="141"/>
    </location>
</feature>
<dbReference type="SMART" id="SM00493">
    <property type="entry name" value="TOPRIM"/>
    <property type="match status" value="1"/>
</dbReference>
<feature type="site" description="Interaction with DNA" evidence="10">
    <location>
        <position position="292"/>
    </location>
</feature>
<dbReference type="SUPFAM" id="SSF57783">
    <property type="entry name" value="Zinc beta-ribbon"/>
    <property type="match status" value="3"/>
</dbReference>
<dbReference type="GO" id="GO:0003917">
    <property type="term" value="F:DNA topoisomerase type I (single strand cut, ATP-independent) activity"/>
    <property type="evidence" value="ECO:0007669"/>
    <property type="project" value="UniProtKB-UniRule"/>
</dbReference>